<evidence type="ECO:0000256" key="3">
    <source>
        <dbReference type="ARBA" id="ARBA00022679"/>
    </source>
</evidence>
<evidence type="ECO:0000256" key="4">
    <source>
        <dbReference type="ARBA" id="ARBA00022723"/>
    </source>
</evidence>
<evidence type="ECO:0000256" key="2">
    <source>
        <dbReference type="ARBA" id="ARBA00012483"/>
    </source>
</evidence>
<dbReference type="CDD" id="cd16454">
    <property type="entry name" value="RING-H2_PA-TM-RING"/>
    <property type="match status" value="1"/>
</dbReference>
<dbReference type="InterPro" id="IPR001841">
    <property type="entry name" value="Znf_RING"/>
</dbReference>
<evidence type="ECO:0000256" key="1">
    <source>
        <dbReference type="ARBA" id="ARBA00000900"/>
    </source>
</evidence>
<sequence>MTYASPESRESCPTLLFVLDIGSDCPLEPADFSATHLPFFFSTCIRALPRRLGSASSSHLFPTLPPSTSPSLAFRAIRAAGLAIGLGLTALNVYQRRQEQMASPSRRGGRLDATSDRAVVYCHACSNEWYRDEHGLYCPACGSDITEIVDLSSDPRPPQNIPSPPSPASRPVHYDDDSDPDVADIDEFTGPHGFIHRRSVRTGHDEAEHHDPGVEPVIHRFYEMIQNFSPARTAPGRGYPERGEDGPPVWPRVQRTTFTSGPYGGGTASVTIFSGPPPPRQQHMDHAPDGLHPDPFQAVLSHVLRDLSTPPQGDQPPQFARSLQEILSLFSPANAAAGDAVYSQEALDRIITQLMETNPQSNAAPPASEEALRTLERKTVDRDMLKGESKTECTICIEDMTIGDQAVVLPCKHWFHEECVVLWLKEHNTCPICRTPIEAAGANNSSNHGGGDNATRTTTPRTTSGTNPTGMGPGPSRGVRRYWGTSGRSGPSGTDGSGGHAARFVGLYRPVRLEPWPSPPYSAQERNERERGGETPLQPVYNSAQRQGRTSTSPESPNMTVSGVCDTQIPQRIPSQSSRDEQGGDGGSGRPTSQGPISWLRERFAGGGSHPGAASRGERRYQ</sequence>
<dbReference type="Proteomes" id="UP000037136">
    <property type="component" value="Unassembled WGS sequence"/>
</dbReference>
<dbReference type="STRING" id="268505.A0A2A9PP91"/>
<dbReference type="Pfam" id="PF13639">
    <property type="entry name" value="zf-RING_2"/>
    <property type="match status" value="1"/>
</dbReference>
<dbReference type="SMART" id="SM00744">
    <property type="entry name" value="RINGv"/>
    <property type="match status" value="1"/>
</dbReference>
<dbReference type="SMART" id="SM00184">
    <property type="entry name" value="RING"/>
    <property type="match status" value="1"/>
</dbReference>
<protein>
    <recommendedName>
        <fullName evidence="2">RING-type E3 ubiquitin transferase</fullName>
        <ecNumber evidence="2">2.3.2.27</ecNumber>
    </recommendedName>
</protein>
<feature type="domain" description="RING-type" evidence="10">
    <location>
        <begin position="393"/>
        <end position="434"/>
    </location>
</feature>
<feature type="compositionally biased region" description="Polar residues" evidence="9">
    <location>
        <begin position="540"/>
        <end position="561"/>
    </location>
</feature>
<comment type="catalytic activity">
    <reaction evidence="1">
        <text>S-ubiquitinyl-[E2 ubiquitin-conjugating enzyme]-L-cysteine + [acceptor protein]-L-lysine = [E2 ubiquitin-conjugating enzyme]-L-cysteine + N(6)-ubiquitinyl-[acceptor protein]-L-lysine.</text>
        <dbReference type="EC" id="2.3.2.27"/>
    </reaction>
</comment>
<feature type="compositionally biased region" description="Pro residues" evidence="9">
    <location>
        <begin position="155"/>
        <end position="168"/>
    </location>
</feature>
<accession>A0A2A9PP91</accession>
<evidence type="ECO:0000313" key="11">
    <source>
        <dbReference type="EMBL" id="PFH62697.1"/>
    </source>
</evidence>
<keyword evidence="4" id="KW-0479">Metal-binding</keyword>
<dbReference type="GO" id="GO:0016567">
    <property type="term" value="P:protein ubiquitination"/>
    <property type="evidence" value="ECO:0007669"/>
    <property type="project" value="UniProtKB-ARBA"/>
</dbReference>
<name>A0A2A9PP91_OPHUN</name>
<dbReference type="PROSITE" id="PS50089">
    <property type="entry name" value="ZF_RING_2"/>
    <property type="match status" value="1"/>
</dbReference>
<evidence type="ECO:0000313" key="12">
    <source>
        <dbReference type="Proteomes" id="UP000037136"/>
    </source>
</evidence>
<keyword evidence="12" id="KW-1185">Reference proteome</keyword>
<dbReference type="SUPFAM" id="SSF57850">
    <property type="entry name" value="RING/U-box"/>
    <property type="match status" value="1"/>
</dbReference>
<keyword evidence="6" id="KW-0833">Ubl conjugation pathway</keyword>
<keyword evidence="3" id="KW-0808">Transferase</keyword>
<feature type="compositionally biased region" description="Polar residues" evidence="9">
    <location>
        <begin position="568"/>
        <end position="577"/>
    </location>
</feature>
<dbReference type="OrthoDB" id="8062037at2759"/>
<keyword evidence="7" id="KW-0862">Zinc</keyword>
<reference evidence="11 12" key="1">
    <citation type="journal article" date="2015" name="BMC Genomics">
        <title>Gene expression during zombie ant biting behavior reflects the complexity underlying fungal parasitic behavioral manipulation.</title>
        <authorList>
            <person name="de Bekker C."/>
            <person name="Ohm R.A."/>
            <person name="Loreto R.G."/>
            <person name="Sebastian A."/>
            <person name="Albert I."/>
            <person name="Merrow M."/>
            <person name="Brachmann A."/>
            <person name="Hughes D.P."/>
        </authorList>
    </citation>
    <scope>NUCLEOTIDE SEQUENCE [LARGE SCALE GENOMIC DNA]</scope>
    <source>
        <strain evidence="11 12">SC16a</strain>
    </source>
</reference>
<dbReference type="GO" id="GO:0006511">
    <property type="term" value="P:ubiquitin-dependent protein catabolic process"/>
    <property type="evidence" value="ECO:0007669"/>
    <property type="project" value="TreeGrafter"/>
</dbReference>
<dbReference type="GO" id="GO:0005634">
    <property type="term" value="C:nucleus"/>
    <property type="evidence" value="ECO:0007669"/>
    <property type="project" value="TreeGrafter"/>
</dbReference>
<dbReference type="Gene3D" id="3.30.40.10">
    <property type="entry name" value="Zinc/RING finger domain, C3HC4 (zinc finger)"/>
    <property type="match status" value="1"/>
</dbReference>
<dbReference type="InterPro" id="IPR013083">
    <property type="entry name" value="Znf_RING/FYVE/PHD"/>
</dbReference>
<dbReference type="FunFam" id="3.30.40.10:FF:000127">
    <property type="entry name" value="E3 ubiquitin-protein ligase RNF181"/>
    <property type="match status" value="1"/>
</dbReference>
<dbReference type="PANTHER" id="PTHR45931:SF16">
    <property type="entry name" value="RING_U-BOX SUPERFAMILY PROTEIN"/>
    <property type="match status" value="1"/>
</dbReference>
<evidence type="ECO:0000256" key="6">
    <source>
        <dbReference type="ARBA" id="ARBA00022786"/>
    </source>
</evidence>
<gene>
    <name evidence="11" type="ORF">XA68_12375</name>
</gene>
<feature type="region of interest" description="Disordered" evidence="9">
    <location>
        <begin position="441"/>
        <end position="501"/>
    </location>
</feature>
<proteinExistence type="predicted"/>
<feature type="region of interest" description="Disordered" evidence="9">
    <location>
        <begin position="149"/>
        <end position="179"/>
    </location>
</feature>
<dbReference type="InterPro" id="IPR011016">
    <property type="entry name" value="Znf_RING-CH"/>
</dbReference>
<dbReference type="EMBL" id="LAZP02000020">
    <property type="protein sequence ID" value="PFH62697.1"/>
    <property type="molecule type" value="Genomic_DNA"/>
</dbReference>
<dbReference type="InterPro" id="IPR051834">
    <property type="entry name" value="RING_finger_E3_ligase"/>
</dbReference>
<feature type="region of interest" description="Disordered" evidence="9">
    <location>
        <begin position="515"/>
        <end position="622"/>
    </location>
</feature>
<evidence type="ECO:0000256" key="9">
    <source>
        <dbReference type="SAM" id="MobiDB-lite"/>
    </source>
</evidence>
<organism evidence="11 12">
    <name type="scientific">Ophiocordyceps unilateralis</name>
    <name type="common">Zombie-ant fungus</name>
    <name type="synonym">Torrubia unilateralis</name>
    <dbReference type="NCBI Taxonomy" id="268505"/>
    <lineage>
        <taxon>Eukaryota</taxon>
        <taxon>Fungi</taxon>
        <taxon>Dikarya</taxon>
        <taxon>Ascomycota</taxon>
        <taxon>Pezizomycotina</taxon>
        <taxon>Sordariomycetes</taxon>
        <taxon>Hypocreomycetidae</taxon>
        <taxon>Hypocreales</taxon>
        <taxon>Ophiocordycipitaceae</taxon>
        <taxon>Ophiocordyceps</taxon>
    </lineage>
</organism>
<comment type="caution">
    <text evidence="11">The sequence shown here is derived from an EMBL/GenBank/DDBJ whole genome shotgun (WGS) entry which is preliminary data.</text>
</comment>
<dbReference type="AlphaFoldDB" id="A0A2A9PP91"/>
<reference evidence="11 12" key="2">
    <citation type="journal article" date="2017" name="Sci. Rep.">
        <title>Ant-infecting Ophiocordyceps genomes reveal a high diversity of potential behavioral manipulation genes and a possible major role for enterotoxins.</title>
        <authorList>
            <person name="de Bekker C."/>
            <person name="Ohm R.A."/>
            <person name="Evans H.C."/>
            <person name="Brachmann A."/>
            <person name="Hughes D.P."/>
        </authorList>
    </citation>
    <scope>NUCLEOTIDE SEQUENCE [LARGE SCALE GENOMIC DNA]</scope>
    <source>
        <strain evidence="11 12">SC16a</strain>
    </source>
</reference>
<evidence type="ECO:0000259" key="10">
    <source>
        <dbReference type="PROSITE" id="PS50089"/>
    </source>
</evidence>
<feature type="compositionally biased region" description="Low complexity" evidence="9">
    <location>
        <begin position="441"/>
        <end position="470"/>
    </location>
</feature>
<dbReference type="GO" id="GO:0008270">
    <property type="term" value="F:zinc ion binding"/>
    <property type="evidence" value="ECO:0007669"/>
    <property type="project" value="UniProtKB-KW"/>
</dbReference>
<evidence type="ECO:0000256" key="8">
    <source>
        <dbReference type="PROSITE-ProRule" id="PRU00175"/>
    </source>
</evidence>
<keyword evidence="5 8" id="KW-0863">Zinc-finger</keyword>
<evidence type="ECO:0000256" key="7">
    <source>
        <dbReference type="ARBA" id="ARBA00022833"/>
    </source>
</evidence>
<dbReference type="EC" id="2.3.2.27" evidence="2"/>
<evidence type="ECO:0000256" key="5">
    <source>
        <dbReference type="ARBA" id="ARBA00022771"/>
    </source>
</evidence>
<dbReference type="PANTHER" id="PTHR45931">
    <property type="entry name" value="SI:CH211-59O9.10"/>
    <property type="match status" value="1"/>
</dbReference>
<dbReference type="GO" id="GO:0061630">
    <property type="term" value="F:ubiquitin protein ligase activity"/>
    <property type="evidence" value="ECO:0007669"/>
    <property type="project" value="UniProtKB-EC"/>
</dbReference>